<feature type="transmembrane region" description="Helical" evidence="1">
    <location>
        <begin position="216"/>
        <end position="242"/>
    </location>
</feature>
<gene>
    <name evidence="2" type="ORF">ACFQO6_02690</name>
</gene>
<evidence type="ECO:0000313" key="3">
    <source>
        <dbReference type="Proteomes" id="UP001596524"/>
    </source>
</evidence>
<sequence length="446" mass="46901">MSVATEDGARTGRRATVGLAVALIVLAASFAVPPLLGWDVDARSDMLGLPPTHGYLDAKVAPASVLAVLIALGGVWRGEVLARTLSWRALMLVSYVVGLAWLLALALVDGESGLTRVMSNPDEYLVTARQVPDIPAMLAGYVERIPRSHPDNWPIHLAGHPPGAVLFHVALVRIGLGGDLAAALAVVVIAASVPVATMSALRFLDAERLARRAAPFLVLSPAAVFLAVSADAVFAAVAAWGLAALAWSATGSGRTRLVGGGVVAGLLLGWCVLSSYGLPLLGLLALTVLHLARSWWPLPVAALTALGVVLAFAAFGFAWWEAYPVLVDRYWDGIAATRPAAYWMWGNLGALLVSGGPLLGAGVAVAATRHGARTRTVAWLAGAAAVTIVVADLSRMSKAEVERIWLPFVPWLTLSLALLPRGWRRWGLALQVTTAVLVQHLVYTSW</sequence>
<dbReference type="EMBL" id="JBHTCH010000002">
    <property type="protein sequence ID" value="MFC7359162.1"/>
    <property type="molecule type" value="Genomic_DNA"/>
</dbReference>
<organism evidence="2 3">
    <name type="scientific">Nocardioides astragali</name>
    <dbReference type="NCBI Taxonomy" id="1776736"/>
    <lineage>
        <taxon>Bacteria</taxon>
        <taxon>Bacillati</taxon>
        <taxon>Actinomycetota</taxon>
        <taxon>Actinomycetes</taxon>
        <taxon>Propionibacteriales</taxon>
        <taxon>Nocardioidaceae</taxon>
        <taxon>Nocardioides</taxon>
    </lineage>
</organism>
<dbReference type="RefSeq" id="WP_255892637.1">
    <property type="nucleotide sequence ID" value="NZ_JAFMZM010000007.1"/>
</dbReference>
<reference evidence="3" key="1">
    <citation type="journal article" date="2019" name="Int. J. Syst. Evol. Microbiol.">
        <title>The Global Catalogue of Microorganisms (GCM) 10K type strain sequencing project: providing services to taxonomists for standard genome sequencing and annotation.</title>
        <authorList>
            <consortium name="The Broad Institute Genomics Platform"/>
            <consortium name="The Broad Institute Genome Sequencing Center for Infectious Disease"/>
            <person name="Wu L."/>
            <person name="Ma J."/>
        </authorList>
    </citation>
    <scope>NUCLEOTIDE SEQUENCE [LARGE SCALE GENOMIC DNA]</scope>
    <source>
        <strain evidence="3">FCH27</strain>
    </source>
</reference>
<comment type="caution">
    <text evidence="2">The sequence shown here is derived from an EMBL/GenBank/DDBJ whole genome shotgun (WGS) entry which is preliminary data.</text>
</comment>
<name>A0ABW2N021_9ACTN</name>
<evidence type="ECO:0000313" key="2">
    <source>
        <dbReference type="EMBL" id="MFC7359162.1"/>
    </source>
</evidence>
<evidence type="ECO:0008006" key="4">
    <source>
        <dbReference type="Google" id="ProtNLM"/>
    </source>
</evidence>
<keyword evidence="3" id="KW-1185">Reference proteome</keyword>
<feature type="transmembrane region" description="Helical" evidence="1">
    <location>
        <begin position="403"/>
        <end position="419"/>
    </location>
</feature>
<keyword evidence="1" id="KW-0812">Transmembrane</keyword>
<feature type="transmembrane region" description="Helical" evidence="1">
    <location>
        <begin position="89"/>
        <end position="108"/>
    </location>
</feature>
<feature type="transmembrane region" description="Helical" evidence="1">
    <location>
        <begin position="377"/>
        <end position="397"/>
    </location>
</feature>
<protein>
    <recommendedName>
        <fullName evidence="4">Glycosyltransferase RgtA/B/C/D-like domain-containing protein</fullName>
    </recommendedName>
</protein>
<feature type="transmembrane region" description="Helical" evidence="1">
    <location>
        <begin position="298"/>
        <end position="320"/>
    </location>
</feature>
<feature type="transmembrane region" description="Helical" evidence="1">
    <location>
        <begin position="340"/>
        <end position="365"/>
    </location>
</feature>
<keyword evidence="1" id="KW-1133">Transmembrane helix</keyword>
<evidence type="ECO:0000256" key="1">
    <source>
        <dbReference type="SAM" id="Phobius"/>
    </source>
</evidence>
<feature type="transmembrane region" description="Helical" evidence="1">
    <location>
        <begin position="55"/>
        <end position="77"/>
    </location>
</feature>
<feature type="transmembrane region" description="Helical" evidence="1">
    <location>
        <begin position="262"/>
        <end position="286"/>
    </location>
</feature>
<keyword evidence="1" id="KW-0472">Membrane</keyword>
<accession>A0ABW2N021</accession>
<proteinExistence type="predicted"/>
<feature type="transmembrane region" description="Helical" evidence="1">
    <location>
        <begin position="180"/>
        <end position="204"/>
    </location>
</feature>
<dbReference type="Proteomes" id="UP001596524">
    <property type="component" value="Unassembled WGS sequence"/>
</dbReference>